<dbReference type="EMBL" id="JAULSR010000001">
    <property type="protein sequence ID" value="KAK0635587.1"/>
    <property type="molecule type" value="Genomic_DNA"/>
</dbReference>
<evidence type="ECO:0000313" key="3">
    <source>
        <dbReference type="Proteomes" id="UP001174934"/>
    </source>
</evidence>
<reference evidence="2" key="1">
    <citation type="submission" date="2023-06" db="EMBL/GenBank/DDBJ databases">
        <title>Genome-scale phylogeny and comparative genomics of the fungal order Sordariales.</title>
        <authorList>
            <consortium name="Lawrence Berkeley National Laboratory"/>
            <person name="Hensen N."/>
            <person name="Bonometti L."/>
            <person name="Westerberg I."/>
            <person name="Brannstrom I.O."/>
            <person name="Guillou S."/>
            <person name="Cros-Aarteil S."/>
            <person name="Calhoun S."/>
            <person name="Haridas S."/>
            <person name="Kuo A."/>
            <person name="Mondo S."/>
            <person name="Pangilinan J."/>
            <person name="Riley R."/>
            <person name="LaButti K."/>
            <person name="Andreopoulos B."/>
            <person name="Lipzen A."/>
            <person name="Chen C."/>
            <person name="Yanf M."/>
            <person name="Daum C."/>
            <person name="Ng V."/>
            <person name="Clum A."/>
            <person name="Steindorff A."/>
            <person name="Ohm R."/>
            <person name="Martin F."/>
            <person name="Silar P."/>
            <person name="Natvig D."/>
            <person name="Lalanne C."/>
            <person name="Gautier V."/>
            <person name="Ament-velasquez S.L."/>
            <person name="Kruys A."/>
            <person name="Hutchinson M.I."/>
            <person name="Powell A.J."/>
            <person name="Barry K."/>
            <person name="Miller A.N."/>
            <person name="Grigoriev I.V."/>
            <person name="Debuchy R."/>
            <person name="Gladieux P."/>
            <person name="Thoren M.H."/>
            <person name="Johannesson H."/>
        </authorList>
    </citation>
    <scope>NUCLEOTIDE SEQUENCE</scope>
    <source>
        <strain evidence="2">SMH3391-2</strain>
    </source>
</reference>
<gene>
    <name evidence="2" type="ORF">B0T17DRAFT_503106</name>
</gene>
<keyword evidence="1" id="KW-1133">Transmembrane helix</keyword>
<keyword evidence="3" id="KW-1185">Reference proteome</keyword>
<evidence type="ECO:0000313" key="2">
    <source>
        <dbReference type="EMBL" id="KAK0635587.1"/>
    </source>
</evidence>
<accession>A0AA40CEJ8</accession>
<organism evidence="2 3">
    <name type="scientific">Bombardia bombarda</name>
    <dbReference type="NCBI Taxonomy" id="252184"/>
    <lineage>
        <taxon>Eukaryota</taxon>
        <taxon>Fungi</taxon>
        <taxon>Dikarya</taxon>
        <taxon>Ascomycota</taxon>
        <taxon>Pezizomycotina</taxon>
        <taxon>Sordariomycetes</taxon>
        <taxon>Sordariomycetidae</taxon>
        <taxon>Sordariales</taxon>
        <taxon>Lasiosphaeriaceae</taxon>
        <taxon>Bombardia</taxon>
    </lineage>
</organism>
<name>A0AA40CEJ8_9PEZI</name>
<keyword evidence="1" id="KW-0812">Transmembrane</keyword>
<proteinExistence type="predicted"/>
<evidence type="ECO:0000256" key="1">
    <source>
        <dbReference type="SAM" id="Phobius"/>
    </source>
</evidence>
<comment type="caution">
    <text evidence="2">The sequence shown here is derived from an EMBL/GenBank/DDBJ whole genome shotgun (WGS) entry which is preliminary data.</text>
</comment>
<protein>
    <submittedName>
        <fullName evidence="2">Uncharacterized protein</fullName>
    </submittedName>
</protein>
<feature type="transmembrane region" description="Helical" evidence="1">
    <location>
        <begin position="12"/>
        <end position="29"/>
    </location>
</feature>
<dbReference type="Proteomes" id="UP001174934">
    <property type="component" value="Unassembled WGS sequence"/>
</dbReference>
<keyword evidence="1" id="KW-0472">Membrane</keyword>
<sequence>MTERKEKEDTASSAKCLMFCLAFGCVLHSSKKDRKKRHRGANNTWDARYLTGESCLCIPVLDVGEKTWRAGMEIFLPVGHYNACLDWTWGLLGVTLGVLGGT</sequence>
<dbReference type="AlphaFoldDB" id="A0AA40CEJ8"/>